<dbReference type="EMBL" id="JAOCEK010000039">
    <property type="protein sequence ID" value="MDH1337433.1"/>
    <property type="molecule type" value="Genomic_DNA"/>
</dbReference>
<accession>A0AA42Q9Z6</accession>
<dbReference type="Proteomes" id="UP001161065">
    <property type="component" value="Unassembled WGS sequence"/>
</dbReference>
<dbReference type="RefSeq" id="WP_280009595.1">
    <property type="nucleotide sequence ID" value="NZ_JAOCEK010000039.1"/>
</dbReference>
<sequence>MLNDSELARLCTQLALTAEAMGHAISATAAAMMADDLSIYPLPALERALKRVRAQHTGKLTLKAVLDQLETLAGRLAPSEAWALALKSADEAATVVWSDEIQRAFDQARGMLVAGDKVGARMAFIAAYERITTTAREQRQLPVIQVSIGWDGAQRQEALTQAVSAGLLPPAVAAEHLDRLSLPAPVFNPMALLEGKHSTTVAAPLELRARLDGLRDQFARKSGRFTKAQVQARADRIRLLKEKRKTAAAVLAYQQGGVA</sequence>
<evidence type="ECO:0000313" key="1">
    <source>
        <dbReference type="EMBL" id="MDH1337433.1"/>
    </source>
</evidence>
<reference evidence="1" key="1">
    <citation type="submission" date="2022-09" db="EMBL/GenBank/DDBJ databases">
        <title>Intensive care unit water sources are persistently colonized with multi-drug resistant bacteria and are the site of extensive horizontal gene transfer of antibiotic resistance genes.</title>
        <authorList>
            <person name="Diorio-Toth L."/>
        </authorList>
    </citation>
    <scope>NUCLEOTIDE SEQUENCE</scope>
    <source>
        <strain evidence="1">GD03832</strain>
    </source>
</reference>
<protein>
    <submittedName>
        <fullName evidence="1">Uncharacterized protein</fullName>
    </submittedName>
</protein>
<evidence type="ECO:0000313" key="2">
    <source>
        <dbReference type="Proteomes" id="UP001161065"/>
    </source>
</evidence>
<gene>
    <name evidence="1" type="ORF">N5D63_25165</name>
</gene>
<proteinExistence type="predicted"/>
<organism evidence="1 2">
    <name type="scientific">Comamonas thiooxydans</name>
    <dbReference type="NCBI Taxonomy" id="363952"/>
    <lineage>
        <taxon>Bacteria</taxon>
        <taxon>Pseudomonadati</taxon>
        <taxon>Pseudomonadota</taxon>
        <taxon>Betaproteobacteria</taxon>
        <taxon>Burkholderiales</taxon>
        <taxon>Comamonadaceae</taxon>
        <taxon>Comamonas</taxon>
    </lineage>
</organism>
<dbReference type="AlphaFoldDB" id="A0AA42Q9Z6"/>
<comment type="caution">
    <text evidence="1">The sequence shown here is derived from an EMBL/GenBank/DDBJ whole genome shotgun (WGS) entry which is preliminary data.</text>
</comment>
<name>A0AA42Q9Z6_9BURK</name>